<proteinExistence type="predicted"/>
<dbReference type="AlphaFoldDB" id="E6XDF0"/>
<protein>
    <recommendedName>
        <fullName evidence="4">Outer membrane protein</fullName>
    </recommendedName>
</protein>
<keyword evidence="1" id="KW-0732">Signal</keyword>
<dbReference type="KEGG" id="cao:Celal_1781"/>
<dbReference type="InterPro" id="IPR008969">
    <property type="entry name" value="CarboxyPept-like_regulatory"/>
</dbReference>
<sequence>MIKITTPVLLFIFLFSLSYTSAQNISARVIDSVTQEPIPFATIQFADDMGVITNGEGSFTILLDAKNTETDSLFVSSMGYKTYKTTLGEFKDSILVLSPQNIELKNVIVSNKNYSADEIVDFIKDNVAKNYTKSFTKKRLFFREHYHQYLNRTNYSNFESTIAAFNKKFVDEIISSAPRSNDYYMEVLCDLYGNYDTEKQKIDVIKASKMYDKNSELNLELLEERMEKLLKDNVKPDSYLKIKSGLFGTKIDNDELFRTQVDSSDVAALNKKLEEDKKQKADQKLNFVKERKSKIAALYQDLFFLEDSNLNFLTKSRKYDFSIRELTYLGPDVVYVLDFVPSGSADYKGTLYVNADDFAIVRVDYENVKTIKSFKLLGVFMNDYLDKGKMIFYKGADDKYNLRYIEKEHGAMGGAKRPLKIIEYNKVVKGKNRQNELSLDFDFAATNINTYEIVIYDTEEISNSTFEDKSFDNKITPTFLTRYDAEFWKGYNIIEPNQAIKTYTAKEE</sequence>
<dbReference type="HOGENOM" id="CLU_041898_0_0_10"/>
<dbReference type="Pfam" id="PF13715">
    <property type="entry name" value="CarbopepD_reg_2"/>
    <property type="match status" value="1"/>
</dbReference>
<evidence type="ECO:0008006" key="4">
    <source>
        <dbReference type="Google" id="ProtNLM"/>
    </source>
</evidence>
<feature type="signal peptide" evidence="1">
    <location>
        <begin position="1"/>
        <end position="22"/>
    </location>
</feature>
<reference evidence="2 3" key="1">
    <citation type="journal article" date="2010" name="Stand. Genomic Sci.">
        <title>Complete genome sequence of Cellulophaga algicola type strain (IC166).</title>
        <authorList>
            <person name="Abt B."/>
            <person name="Lu M."/>
            <person name="Misra M."/>
            <person name="Han C."/>
            <person name="Nolan M."/>
            <person name="Lucas S."/>
            <person name="Hammon N."/>
            <person name="Deshpande S."/>
            <person name="Cheng J.F."/>
            <person name="Tapia R."/>
            <person name="Goodwin L."/>
            <person name="Pitluck S."/>
            <person name="Liolios K."/>
            <person name="Pagani I."/>
            <person name="Ivanova N."/>
            <person name="Mavromatis K."/>
            <person name="Ovchinikova G."/>
            <person name="Pati A."/>
            <person name="Chen A."/>
            <person name="Palaniappan K."/>
            <person name="Land M."/>
            <person name="Hauser L."/>
            <person name="Chang Y.J."/>
            <person name="Jeffries C.D."/>
            <person name="Detter J.C."/>
            <person name="Brambilla E."/>
            <person name="Rohde M."/>
            <person name="Tindall B.J."/>
            <person name="Goker M."/>
            <person name="Woyke T."/>
            <person name="Bristow J."/>
            <person name="Eisen J.A."/>
            <person name="Markowitz V."/>
            <person name="Hugenholtz P."/>
            <person name="Kyrpides N.C."/>
            <person name="Klenk H.P."/>
            <person name="Lapidus A."/>
        </authorList>
    </citation>
    <scope>NUCLEOTIDE SEQUENCE [LARGE SCALE GENOMIC DNA]</scope>
    <source>
        <strain evidence="3">DSM 14237 / IC166 / ACAM 630</strain>
    </source>
</reference>
<dbReference type="RefSeq" id="WP_013550560.1">
    <property type="nucleotide sequence ID" value="NC_014934.1"/>
</dbReference>
<evidence type="ECO:0000313" key="2">
    <source>
        <dbReference type="EMBL" id="ADV49082.1"/>
    </source>
</evidence>
<dbReference type="SUPFAM" id="SSF49464">
    <property type="entry name" value="Carboxypeptidase regulatory domain-like"/>
    <property type="match status" value="1"/>
</dbReference>
<keyword evidence="3" id="KW-1185">Reference proteome</keyword>
<accession>E6XDF0</accession>
<feature type="chain" id="PRO_5003213034" description="Outer membrane protein" evidence="1">
    <location>
        <begin position="23"/>
        <end position="508"/>
    </location>
</feature>
<name>E6XDF0_CELAD</name>
<organism evidence="2 3">
    <name type="scientific">Cellulophaga algicola (strain DSM 14237 / IC166 / ACAM 630)</name>
    <dbReference type="NCBI Taxonomy" id="688270"/>
    <lineage>
        <taxon>Bacteria</taxon>
        <taxon>Pseudomonadati</taxon>
        <taxon>Bacteroidota</taxon>
        <taxon>Flavobacteriia</taxon>
        <taxon>Flavobacteriales</taxon>
        <taxon>Flavobacteriaceae</taxon>
        <taxon>Cellulophaga</taxon>
    </lineage>
</organism>
<evidence type="ECO:0000256" key="1">
    <source>
        <dbReference type="SAM" id="SignalP"/>
    </source>
</evidence>
<dbReference type="OrthoDB" id="1433475at2"/>
<dbReference type="eggNOG" id="COG0417">
    <property type="taxonomic scope" value="Bacteria"/>
</dbReference>
<dbReference type="EMBL" id="CP002453">
    <property type="protein sequence ID" value="ADV49082.1"/>
    <property type="molecule type" value="Genomic_DNA"/>
</dbReference>
<evidence type="ECO:0000313" key="3">
    <source>
        <dbReference type="Proteomes" id="UP000008634"/>
    </source>
</evidence>
<dbReference type="Proteomes" id="UP000008634">
    <property type="component" value="Chromosome"/>
</dbReference>
<dbReference type="STRING" id="688270.Celal_1781"/>
<gene>
    <name evidence="2" type="ordered locus">Celal_1781</name>
</gene>